<sequence length="466" mass="49164">MQDESGRPGSRVEGAAPRPPARRARVDLPRRLARLAVGLPLFSLGLAMMLNAGLGLSPWDVFHQGLALRTGLPFGVVVIGAGVVVLALWIPLRQRPGIGTVLNIASVGVLTEAALTVLPEPAHPAARAAFLLAGLLINAIGLGLYLGAGLGPGPRDGLMTGLAARGWTIRRARTGVEVGVLAIGWLLGGTVGIGTVLYAVGIGPLLQVLLPRLSGPPHPRDHEPAAAALGGALDPPPDRRDRRGAPITAAPQQRRPAPLAPPVPSPTPLHSGEVPMPVLHVIVASTRPGRLGPAVARWCTDVAVDHGGFEVRTVDLGELALPFLDEPEHPAAGRYRHQHTKDWSALVDSADAFVFVMPEYNFGFNAVVKNAVDFLYSEWHYKPVGFVSYGMTSGGLRAVQMLKQVVTTLKMSPVTEAVSIPFVSEQIQDGVLLDDPARTAACTRMLDELGRLSAALAPLRSERVPS</sequence>
<dbReference type="PANTHER" id="PTHR40078:SF1">
    <property type="entry name" value="INTEGRAL MEMBRANE PROTEIN"/>
    <property type="match status" value="1"/>
</dbReference>
<accession>A0AAC9LEB0</accession>
<evidence type="ECO:0000313" key="4">
    <source>
        <dbReference type="EMBL" id="APU15806.1"/>
    </source>
</evidence>
<dbReference type="KEGG" id="acad:UA74_18890"/>
<dbReference type="InterPro" id="IPR038750">
    <property type="entry name" value="YczE/YyaS-like"/>
</dbReference>
<dbReference type="SUPFAM" id="SSF52218">
    <property type="entry name" value="Flavoproteins"/>
    <property type="match status" value="1"/>
</dbReference>
<dbReference type="Pfam" id="PF19700">
    <property type="entry name" value="DUF6198"/>
    <property type="match status" value="1"/>
</dbReference>
<dbReference type="InterPro" id="IPR029039">
    <property type="entry name" value="Flavoprotein-like_sf"/>
</dbReference>
<keyword evidence="5" id="KW-1185">Reference proteome</keyword>
<proteinExistence type="predicted"/>
<protein>
    <submittedName>
        <fullName evidence="4">Membrane protein</fullName>
    </submittedName>
</protein>
<keyword evidence="2" id="KW-1133">Transmembrane helix</keyword>
<name>A0AAC9LEB0_9PSEU</name>
<evidence type="ECO:0000256" key="1">
    <source>
        <dbReference type="SAM" id="MobiDB-lite"/>
    </source>
</evidence>
<gene>
    <name evidence="4" type="ORF">UA74_18890</name>
</gene>
<feature type="domain" description="NADPH-dependent FMN reductase-like" evidence="3">
    <location>
        <begin position="280"/>
        <end position="422"/>
    </location>
</feature>
<feature type="region of interest" description="Disordered" evidence="1">
    <location>
        <begin position="216"/>
        <end position="271"/>
    </location>
</feature>
<dbReference type="Proteomes" id="UP000185511">
    <property type="component" value="Chromosome"/>
</dbReference>
<feature type="compositionally biased region" description="Low complexity" evidence="1">
    <location>
        <begin position="245"/>
        <end position="257"/>
    </location>
</feature>
<evidence type="ECO:0000256" key="2">
    <source>
        <dbReference type="SAM" id="Phobius"/>
    </source>
</evidence>
<dbReference type="AlphaFoldDB" id="A0AAC9LEB0"/>
<dbReference type="EMBL" id="CP016076">
    <property type="protein sequence ID" value="APU15806.1"/>
    <property type="molecule type" value="Genomic_DNA"/>
</dbReference>
<dbReference type="GO" id="GO:0016491">
    <property type="term" value="F:oxidoreductase activity"/>
    <property type="evidence" value="ECO:0007669"/>
    <property type="project" value="InterPro"/>
</dbReference>
<keyword evidence="2" id="KW-0472">Membrane</keyword>
<feature type="transmembrane region" description="Helical" evidence="2">
    <location>
        <begin position="130"/>
        <end position="150"/>
    </location>
</feature>
<dbReference type="PANTHER" id="PTHR40078">
    <property type="entry name" value="INTEGRAL MEMBRANE PROTEIN-RELATED"/>
    <property type="match status" value="1"/>
</dbReference>
<dbReference type="Pfam" id="PF03358">
    <property type="entry name" value="FMN_red"/>
    <property type="match status" value="1"/>
</dbReference>
<dbReference type="InterPro" id="IPR005025">
    <property type="entry name" value="FMN_Rdtase-like_dom"/>
</dbReference>
<evidence type="ECO:0000259" key="3">
    <source>
        <dbReference type="Pfam" id="PF03358"/>
    </source>
</evidence>
<feature type="transmembrane region" description="Helical" evidence="2">
    <location>
        <begin position="32"/>
        <end position="52"/>
    </location>
</feature>
<feature type="transmembrane region" description="Helical" evidence="2">
    <location>
        <begin position="72"/>
        <end position="90"/>
    </location>
</feature>
<dbReference type="Gene3D" id="3.40.50.360">
    <property type="match status" value="1"/>
</dbReference>
<feature type="region of interest" description="Disordered" evidence="1">
    <location>
        <begin position="1"/>
        <end position="23"/>
    </location>
</feature>
<keyword evidence="2" id="KW-0812">Transmembrane</keyword>
<reference evidence="5" key="1">
    <citation type="submission" date="2016-06" db="EMBL/GenBank/DDBJ databases">
        <title>Complete genome sequence of Actinoalloteichus fjordicus DSM 46855 (=ADI127-17), type strain of the new species Actinoalloteichus fjordicus.</title>
        <authorList>
            <person name="Ruckert C."/>
            <person name="Nouioui I."/>
            <person name="Willmese J."/>
            <person name="van Wezel G."/>
            <person name="Klenk H.-P."/>
            <person name="Kalinowski J."/>
            <person name="Zotchev S.B."/>
        </authorList>
    </citation>
    <scope>NUCLEOTIDE SEQUENCE [LARGE SCALE GENOMIC DNA]</scope>
    <source>
        <strain evidence="5">ADI127-7</strain>
    </source>
</reference>
<organism evidence="4 5">
    <name type="scientific">Actinoalloteichus fjordicus</name>
    <dbReference type="NCBI Taxonomy" id="1612552"/>
    <lineage>
        <taxon>Bacteria</taxon>
        <taxon>Bacillati</taxon>
        <taxon>Actinomycetota</taxon>
        <taxon>Actinomycetes</taxon>
        <taxon>Pseudonocardiales</taxon>
        <taxon>Pseudonocardiaceae</taxon>
        <taxon>Actinoalloteichus</taxon>
    </lineage>
</organism>
<feature type="transmembrane region" description="Helical" evidence="2">
    <location>
        <begin position="97"/>
        <end position="118"/>
    </location>
</feature>
<evidence type="ECO:0000313" key="5">
    <source>
        <dbReference type="Proteomes" id="UP000185511"/>
    </source>
</evidence>
<feature type="compositionally biased region" description="Pro residues" evidence="1">
    <location>
        <begin position="258"/>
        <end position="267"/>
    </location>
</feature>
<feature type="transmembrane region" description="Helical" evidence="2">
    <location>
        <begin position="178"/>
        <end position="200"/>
    </location>
</feature>